<sequence length="121" mass="14108">MGPIYSQKPLKRKEHVQLRTFKIPHSSQFACIYGNHQKKVCLLHMPKAEQSAKYMGSIYSQQPLKRKEHIQLRTFKIPHNTQFACVYGVIIRRCVFWRSSKTVTSSTHLLTRGLPKPEQSL</sequence>
<dbReference type="Proteomes" id="UP000825935">
    <property type="component" value="Chromosome 26"/>
</dbReference>
<protein>
    <submittedName>
        <fullName evidence="1">Uncharacterized protein</fullName>
    </submittedName>
</protein>
<accession>A0A8T2RLI4</accession>
<evidence type="ECO:0000313" key="2">
    <source>
        <dbReference type="Proteomes" id="UP000825935"/>
    </source>
</evidence>
<gene>
    <name evidence="1" type="ORF">KP509_26G023600</name>
</gene>
<dbReference type="AlphaFoldDB" id="A0A8T2RLI4"/>
<keyword evidence="2" id="KW-1185">Reference proteome</keyword>
<reference evidence="1" key="1">
    <citation type="submission" date="2021-08" db="EMBL/GenBank/DDBJ databases">
        <title>WGS assembly of Ceratopteris richardii.</title>
        <authorList>
            <person name="Marchant D.B."/>
            <person name="Chen G."/>
            <person name="Jenkins J."/>
            <person name="Shu S."/>
            <person name="Leebens-Mack J."/>
            <person name="Grimwood J."/>
            <person name="Schmutz J."/>
            <person name="Soltis P."/>
            <person name="Soltis D."/>
            <person name="Chen Z.-H."/>
        </authorList>
    </citation>
    <scope>NUCLEOTIDE SEQUENCE</scope>
    <source>
        <strain evidence="1">Whitten #5841</strain>
        <tissue evidence="1">Leaf</tissue>
    </source>
</reference>
<evidence type="ECO:0000313" key="1">
    <source>
        <dbReference type="EMBL" id="KAH7296458.1"/>
    </source>
</evidence>
<organism evidence="1 2">
    <name type="scientific">Ceratopteris richardii</name>
    <name type="common">Triangle waterfern</name>
    <dbReference type="NCBI Taxonomy" id="49495"/>
    <lineage>
        <taxon>Eukaryota</taxon>
        <taxon>Viridiplantae</taxon>
        <taxon>Streptophyta</taxon>
        <taxon>Embryophyta</taxon>
        <taxon>Tracheophyta</taxon>
        <taxon>Polypodiopsida</taxon>
        <taxon>Polypodiidae</taxon>
        <taxon>Polypodiales</taxon>
        <taxon>Pteridineae</taxon>
        <taxon>Pteridaceae</taxon>
        <taxon>Parkerioideae</taxon>
        <taxon>Ceratopteris</taxon>
    </lineage>
</organism>
<name>A0A8T2RLI4_CERRI</name>
<dbReference type="EMBL" id="CM035431">
    <property type="protein sequence ID" value="KAH7296458.1"/>
    <property type="molecule type" value="Genomic_DNA"/>
</dbReference>
<comment type="caution">
    <text evidence="1">The sequence shown here is derived from an EMBL/GenBank/DDBJ whole genome shotgun (WGS) entry which is preliminary data.</text>
</comment>
<proteinExistence type="predicted"/>